<dbReference type="Proteomes" id="UP000002791">
    <property type="component" value="Chromosome"/>
</dbReference>
<accession>H5XEH3</accession>
<dbReference type="STRING" id="882082.SaccyDRAFT_2582"/>
<dbReference type="PROSITE" id="PS00063">
    <property type="entry name" value="ALDOKETO_REDUCTASE_3"/>
    <property type="match status" value="1"/>
</dbReference>
<dbReference type="PANTHER" id="PTHR43827:SF3">
    <property type="entry name" value="NADP-DEPENDENT OXIDOREDUCTASE DOMAIN-CONTAINING PROTEIN"/>
    <property type="match status" value="1"/>
</dbReference>
<dbReference type="InterPro" id="IPR036812">
    <property type="entry name" value="NAD(P)_OxRdtase_dom_sf"/>
</dbReference>
<evidence type="ECO:0000313" key="9">
    <source>
        <dbReference type="EMBL" id="EHR61441.1"/>
    </source>
</evidence>
<dbReference type="PIRSF" id="PIRSF000097">
    <property type="entry name" value="AKR"/>
    <property type="match status" value="1"/>
</dbReference>
<feature type="region of interest" description="Disordered" evidence="7">
    <location>
        <begin position="1"/>
        <end position="34"/>
    </location>
</feature>
<evidence type="ECO:0000259" key="8">
    <source>
        <dbReference type="Pfam" id="PF00248"/>
    </source>
</evidence>
<dbReference type="SUPFAM" id="SSF51430">
    <property type="entry name" value="NAD(P)-linked oxidoreductase"/>
    <property type="match status" value="1"/>
</dbReference>
<dbReference type="EMBL" id="CM001440">
    <property type="protein sequence ID" value="EHR61441.1"/>
    <property type="molecule type" value="Genomic_DNA"/>
</dbReference>
<sequence>MRTQLNRFVINHNDVGPSGRHQNRNRQRKHHPMTQVPNITLNTGAAMPQLGYGVFQVPPDQVVEPVLEALRAGYRSIDTAAVYGNEEGVGRAIAESGVAREDLFVTTKLWNDKQGYDSTLAAFDESLTHLGLDYVDLYLIHWPVPSQDRYVDTWKAMQRLHAEGRAKAIGVSNFQIPHLRRLLDETDVVPAVNQIELHPNLPQEQLRAFHAEHGIATEAWSPLGQGKGLLDDTTLASLADKYGRTPAQIVLRWHLQLGNVTIPKSVTPSRIKQNIEVFDFELSAEDVATITALETGVRVGPDPDTFGG</sequence>
<comment type="similarity">
    <text evidence="1">Belongs to the aldo/keto reductase family.</text>
</comment>
<dbReference type="AlphaFoldDB" id="H5XEH3"/>
<evidence type="ECO:0000256" key="2">
    <source>
        <dbReference type="ARBA" id="ARBA00022857"/>
    </source>
</evidence>
<name>H5XEH3_9PSEU</name>
<evidence type="ECO:0000256" key="5">
    <source>
        <dbReference type="PIRSR" id="PIRSR000097-2"/>
    </source>
</evidence>
<dbReference type="InterPro" id="IPR023210">
    <property type="entry name" value="NADP_OxRdtase_dom"/>
</dbReference>
<dbReference type="PRINTS" id="PR00069">
    <property type="entry name" value="ALDKETRDTASE"/>
</dbReference>
<feature type="active site" description="Proton donor" evidence="4">
    <location>
        <position position="83"/>
    </location>
</feature>
<protein>
    <submittedName>
        <fullName evidence="9">Aldo/keto reductase, diketogulonate reductase</fullName>
    </submittedName>
</protein>
<dbReference type="PROSITE" id="PS00062">
    <property type="entry name" value="ALDOKETO_REDUCTASE_2"/>
    <property type="match status" value="1"/>
</dbReference>
<organism evidence="9 10">
    <name type="scientific">Saccharomonospora cyanea NA-134</name>
    <dbReference type="NCBI Taxonomy" id="882082"/>
    <lineage>
        <taxon>Bacteria</taxon>
        <taxon>Bacillati</taxon>
        <taxon>Actinomycetota</taxon>
        <taxon>Actinomycetes</taxon>
        <taxon>Pseudonocardiales</taxon>
        <taxon>Pseudonocardiaceae</taxon>
        <taxon>Saccharomonospora</taxon>
    </lineage>
</organism>
<feature type="site" description="Lowers pKa of active site Tyr" evidence="6">
    <location>
        <position position="108"/>
    </location>
</feature>
<dbReference type="PROSITE" id="PS00798">
    <property type="entry name" value="ALDOKETO_REDUCTASE_1"/>
    <property type="match status" value="1"/>
</dbReference>
<feature type="binding site" evidence="5">
    <location>
        <position position="141"/>
    </location>
    <ligand>
        <name>substrate</name>
    </ligand>
</feature>
<reference evidence="9 10" key="1">
    <citation type="submission" date="2011-11" db="EMBL/GenBank/DDBJ databases">
        <title>The Noncontiguous Finished sequence of Saccharomonospora cyanea NA-134.</title>
        <authorList>
            <consortium name="US DOE Joint Genome Institute"/>
            <person name="Lucas S."/>
            <person name="Han J."/>
            <person name="Lapidus A."/>
            <person name="Cheng J.-F."/>
            <person name="Goodwin L."/>
            <person name="Pitluck S."/>
            <person name="Peters L."/>
            <person name="Ovchinnikova G."/>
            <person name="Lu M."/>
            <person name="Detter J.C."/>
            <person name="Han C."/>
            <person name="Tapia R."/>
            <person name="Land M."/>
            <person name="Hauser L."/>
            <person name="Kyrpides N."/>
            <person name="Ivanova N."/>
            <person name="Pagani I."/>
            <person name="Brambilla E.-M."/>
            <person name="Klenk H.-P."/>
            <person name="Woyke T."/>
        </authorList>
    </citation>
    <scope>NUCLEOTIDE SEQUENCE [LARGE SCALE GENOMIC DNA]</scope>
    <source>
        <strain evidence="9 10">NA-134</strain>
    </source>
</reference>
<evidence type="ECO:0000256" key="6">
    <source>
        <dbReference type="PIRSR" id="PIRSR000097-3"/>
    </source>
</evidence>
<dbReference type="InterPro" id="IPR018170">
    <property type="entry name" value="Aldo/ket_reductase_CS"/>
</dbReference>
<dbReference type="Pfam" id="PF00248">
    <property type="entry name" value="Aldo_ket_red"/>
    <property type="match status" value="1"/>
</dbReference>
<keyword evidence="10" id="KW-1185">Reference proteome</keyword>
<evidence type="ECO:0000256" key="1">
    <source>
        <dbReference type="ARBA" id="ARBA00007905"/>
    </source>
</evidence>
<evidence type="ECO:0000256" key="4">
    <source>
        <dbReference type="PIRSR" id="PIRSR000097-1"/>
    </source>
</evidence>
<dbReference type="GO" id="GO:0016616">
    <property type="term" value="F:oxidoreductase activity, acting on the CH-OH group of donors, NAD or NADP as acceptor"/>
    <property type="evidence" value="ECO:0007669"/>
    <property type="project" value="UniProtKB-ARBA"/>
</dbReference>
<proteinExistence type="inferred from homology"/>
<keyword evidence="2" id="KW-0521">NADP</keyword>
<feature type="domain" description="NADP-dependent oxidoreductase" evidence="8">
    <location>
        <begin position="55"/>
        <end position="293"/>
    </location>
</feature>
<dbReference type="Gene3D" id="3.20.20.100">
    <property type="entry name" value="NADP-dependent oxidoreductase domain"/>
    <property type="match status" value="1"/>
</dbReference>
<evidence type="ECO:0000256" key="3">
    <source>
        <dbReference type="ARBA" id="ARBA00023002"/>
    </source>
</evidence>
<evidence type="ECO:0000313" key="10">
    <source>
        <dbReference type="Proteomes" id="UP000002791"/>
    </source>
</evidence>
<dbReference type="HOGENOM" id="CLU_023205_0_1_11"/>
<dbReference type="eggNOG" id="COG0656">
    <property type="taxonomic scope" value="Bacteria"/>
</dbReference>
<dbReference type="FunFam" id="3.20.20.100:FF:000002">
    <property type="entry name" value="2,5-diketo-D-gluconic acid reductase A"/>
    <property type="match status" value="1"/>
</dbReference>
<gene>
    <name evidence="9" type="ORF">SaccyDRAFT_2582</name>
</gene>
<feature type="compositionally biased region" description="Basic residues" evidence="7">
    <location>
        <begin position="21"/>
        <end position="32"/>
    </location>
</feature>
<dbReference type="PANTHER" id="PTHR43827">
    <property type="entry name" value="2,5-DIKETO-D-GLUCONIC ACID REDUCTASE"/>
    <property type="match status" value="1"/>
</dbReference>
<evidence type="ECO:0000256" key="7">
    <source>
        <dbReference type="SAM" id="MobiDB-lite"/>
    </source>
</evidence>
<keyword evidence="3" id="KW-0560">Oxidoreductase</keyword>
<dbReference type="InterPro" id="IPR020471">
    <property type="entry name" value="AKR"/>
</dbReference>